<dbReference type="AlphaFoldDB" id="A0A1B8SJH6"/>
<keyword evidence="1" id="KW-1133">Transmembrane helix</keyword>
<protein>
    <submittedName>
        <fullName evidence="2">DUF2784 domain-containing protein</fullName>
    </submittedName>
    <submittedName>
        <fullName evidence="3">Membrane protein</fullName>
    </submittedName>
</protein>
<dbReference type="EMBL" id="LFOE01000004">
    <property type="protein sequence ID" value="OBY32873.1"/>
    <property type="molecule type" value="Genomic_DNA"/>
</dbReference>
<feature type="transmembrane region" description="Helical" evidence="1">
    <location>
        <begin position="89"/>
        <end position="110"/>
    </location>
</feature>
<dbReference type="PATRIC" id="fig|354243.3.peg.1157"/>
<reference evidence="3 4" key="1">
    <citation type="submission" date="2015-06" db="EMBL/GenBank/DDBJ databases">
        <title>Genome sequence of Mycobacterium kumamotonense strain Roo.</title>
        <authorList>
            <person name="Greninger A.L."/>
            <person name="Cunningham G."/>
            <person name="Miller S."/>
        </authorList>
    </citation>
    <scope>NUCLEOTIDE SEQUENCE [LARGE SCALE GENOMIC DNA]</scope>
    <source>
        <strain evidence="3 4">Roo</strain>
    </source>
</reference>
<evidence type="ECO:0000313" key="4">
    <source>
        <dbReference type="Proteomes" id="UP000092668"/>
    </source>
</evidence>
<gene>
    <name evidence="3" type="ORF">ACT18_05500</name>
    <name evidence="2" type="ORF">GWR20_15090</name>
</gene>
<evidence type="ECO:0000313" key="2">
    <source>
        <dbReference type="EMBL" id="NDJ90465.1"/>
    </source>
</evidence>
<dbReference type="STRING" id="354243.BST28_00165"/>
<reference evidence="2 5" key="2">
    <citation type="submission" date="2020-01" db="EMBL/GenBank/DDBJ databases">
        <authorList>
            <person name="Sanchez-Estrada R."/>
            <person name="Gonzalez-Y-Merchand J.A."/>
            <person name="Rivera-Gutierrez S."/>
        </authorList>
    </citation>
    <scope>NUCLEOTIDE SEQUENCE [LARGE SCALE GENOMIC DNA]</scope>
    <source>
        <strain evidence="2 5">CST 7247</strain>
    </source>
</reference>
<evidence type="ECO:0000256" key="1">
    <source>
        <dbReference type="SAM" id="Phobius"/>
    </source>
</evidence>
<comment type="caution">
    <text evidence="3">The sequence shown here is derived from an EMBL/GenBank/DDBJ whole genome shotgun (WGS) entry which is preliminary data.</text>
</comment>
<feature type="transmembrane region" description="Helical" evidence="1">
    <location>
        <begin position="34"/>
        <end position="52"/>
    </location>
</feature>
<dbReference type="Pfam" id="PF10861">
    <property type="entry name" value="DUF2784"/>
    <property type="match status" value="1"/>
</dbReference>
<proteinExistence type="predicted"/>
<evidence type="ECO:0000313" key="3">
    <source>
        <dbReference type="EMBL" id="OBY32873.1"/>
    </source>
</evidence>
<dbReference type="EMBL" id="JAACYR010000052">
    <property type="protein sequence ID" value="NDJ90465.1"/>
    <property type="molecule type" value="Genomic_DNA"/>
</dbReference>
<keyword evidence="1" id="KW-0812">Transmembrane</keyword>
<dbReference type="Proteomes" id="UP000092668">
    <property type="component" value="Unassembled WGS sequence"/>
</dbReference>
<dbReference type="OrthoDB" id="370375at2"/>
<dbReference type="Proteomes" id="UP000466523">
    <property type="component" value="Unassembled WGS sequence"/>
</dbReference>
<evidence type="ECO:0000313" key="5">
    <source>
        <dbReference type="Proteomes" id="UP000466523"/>
    </source>
</evidence>
<accession>A0A1B8SJH6</accession>
<organism evidence="3 4">
    <name type="scientific">Mycolicibacter kumamotonensis</name>
    <dbReference type="NCBI Taxonomy" id="354243"/>
    <lineage>
        <taxon>Bacteria</taxon>
        <taxon>Bacillati</taxon>
        <taxon>Actinomycetota</taxon>
        <taxon>Actinomycetes</taxon>
        <taxon>Mycobacteriales</taxon>
        <taxon>Mycobacteriaceae</taxon>
        <taxon>Mycolicibacter</taxon>
    </lineage>
</organism>
<keyword evidence="1" id="KW-0472">Membrane</keyword>
<feature type="transmembrane region" description="Helical" evidence="1">
    <location>
        <begin position="6"/>
        <end position="27"/>
    </location>
</feature>
<dbReference type="InterPro" id="IPR021218">
    <property type="entry name" value="DUF2784"/>
</dbReference>
<sequence length="137" mass="15080">MYQIVVVLVVALHLVFVGYVAAGGFLALRWRRTIWMHAAAVFWAVLILTAHLDCPLTWLERRARAGAGMAPLPPEGFIAHYLTGVLYPATWTTAVEAALLAAVGVSWALYGRAAVRDRRYGGGHAGADHRRRAERFL</sequence>
<name>A0A1B8SJH6_9MYCO</name>
<keyword evidence="4" id="KW-1185">Reference proteome</keyword>